<sequence length="171" mass="19323">MKRQSTAKSGTTSKRQDNATSFYKRVHGETEQTGGGDSQSKTYYYAAAEDDKLGWELGDERIDPMYTMRRREQELEAQSKDSFYKKLKVRIGQTDPEREKPNAKAVESAAKTPVVTSTNVVVAPSTGVMRFGFGMMPIKQDPPSTIENVKEKKSKKDKKDKDKKDKDKDKS</sequence>
<name>A0ACC1M6E6_9FUNG</name>
<protein>
    <submittedName>
        <fullName evidence="1">Uncharacterized protein</fullName>
    </submittedName>
</protein>
<keyword evidence="2" id="KW-1185">Reference proteome</keyword>
<accession>A0ACC1M6E6</accession>
<proteinExistence type="predicted"/>
<comment type="caution">
    <text evidence="1">The sequence shown here is derived from an EMBL/GenBank/DDBJ whole genome shotgun (WGS) entry which is preliminary data.</text>
</comment>
<reference evidence="1" key="1">
    <citation type="submission" date="2022-07" db="EMBL/GenBank/DDBJ databases">
        <title>Phylogenomic reconstructions and comparative analyses of Kickxellomycotina fungi.</title>
        <authorList>
            <person name="Reynolds N.K."/>
            <person name="Stajich J.E."/>
            <person name="Barry K."/>
            <person name="Grigoriev I.V."/>
            <person name="Crous P."/>
            <person name="Smith M.E."/>
        </authorList>
    </citation>
    <scope>NUCLEOTIDE SEQUENCE</scope>
    <source>
        <strain evidence="1">CBS 190363</strain>
    </source>
</reference>
<evidence type="ECO:0000313" key="2">
    <source>
        <dbReference type="Proteomes" id="UP001139981"/>
    </source>
</evidence>
<dbReference type="EMBL" id="JANBVB010000127">
    <property type="protein sequence ID" value="KAJ2897320.1"/>
    <property type="molecule type" value="Genomic_DNA"/>
</dbReference>
<dbReference type="Proteomes" id="UP001139981">
    <property type="component" value="Unassembled WGS sequence"/>
</dbReference>
<organism evidence="1 2">
    <name type="scientific">Coemansia aciculifera</name>
    <dbReference type="NCBI Taxonomy" id="417176"/>
    <lineage>
        <taxon>Eukaryota</taxon>
        <taxon>Fungi</taxon>
        <taxon>Fungi incertae sedis</taxon>
        <taxon>Zoopagomycota</taxon>
        <taxon>Kickxellomycotina</taxon>
        <taxon>Kickxellomycetes</taxon>
        <taxon>Kickxellales</taxon>
        <taxon>Kickxellaceae</taxon>
        <taxon>Coemansia</taxon>
    </lineage>
</organism>
<evidence type="ECO:0000313" key="1">
    <source>
        <dbReference type="EMBL" id="KAJ2897320.1"/>
    </source>
</evidence>
<gene>
    <name evidence="1" type="ORF">IWW38_001761</name>
</gene>